<feature type="non-terminal residue" evidence="1">
    <location>
        <position position="1"/>
    </location>
</feature>
<sequence length="193" mass="21321">TDSSEWNFYLFFNNPPSPPLNFHSSRDIRAKASIQATLGSGTAEDELSECGLTRRRSSNRLFVSGDCRQLTPMRSIMEELEHTIQPGGGGVTDSLITGPNDASGSITGLVSQSLSSATSSEERVAILVSRLSLWRVRRQEEALLSSWSAWWTEQNGPAGQEITDHTPEVLITSFLVSNVVLYYFFYVPLCVID</sequence>
<dbReference type="EMBL" id="JXXN02001492">
    <property type="protein sequence ID" value="THD24653.1"/>
    <property type="molecule type" value="Genomic_DNA"/>
</dbReference>
<keyword evidence="2" id="KW-1185">Reference proteome</keyword>
<organism evidence="1 2">
    <name type="scientific">Fasciola hepatica</name>
    <name type="common">Liver fluke</name>
    <dbReference type="NCBI Taxonomy" id="6192"/>
    <lineage>
        <taxon>Eukaryota</taxon>
        <taxon>Metazoa</taxon>
        <taxon>Spiralia</taxon>
        <taxon>Lophotrochozoa</taxon>
        <taxon>Platyhelminthes</taxon>
        <taxon>Trematoda</taxon>
        <taxon>Digenea</taxon>
        <taxon>Plagiorchiida</taxon>
        <taxon>Echinostomata</taxon>
        <taxon>Echinostomatoidea</taxon>
        <taxon>Fasciolidae</taxon>
        <taxon>Fasciola</taxon>
    </lineage>
</organism>
<evidence type="ECO:0000313" key="1">
    <source>
        <dbReference type="EMBL" id="THD24653.1"/>
    </source>
</evidence>
<dbReference type="Proteomes" id="UP000230066">
    <property type="component" value="Unassembled WGS sequence"/>
</dbReference>
<gene>
    <name evidence="1" type="ORF">D915_004653</name>
</gene>
<protein>
    <submittedName>
        <fullName evidence="1">Bromodomain testis-specific protein</fullName>
    </submittedName>
</protein>
<reference evidence="1" key="1">
    <citation type="submission" date="2019-03" db="EMBL/GenBank/DDBJ databases">
        <title>Improved annotation for the trematode Fasciola hepatica.</title>
        <authorList>
            <person name="Choi Y.-J."/>
            <person name="Martin J."/>
            <person name="Mitreva M."/>
        </authorList>
    </citation>
    <scope>NUCLEOTIDE SEQUENCE [LARGE SCALE GENOMIC DNA]</scope>
</reference>
<accession>A0A4E0RAU5</accession>
<name>A0A4E0RAU5_FASHE</name>
<evidence type="ECO:0000313" key="2">
    <source>
        <dbReference type="Proteomes" id="UP000230066"/>
    </source>
</evidence>
<comment type="caution">
    <text evidence="1">The sequence shown here is derived from an EMBL/GenBank/DDBJ whole genome shotgun (WGS) entry which is preliminary data.</text>
</comment>
<proteinExistence type="predicted"/>
<dbReference type="AlphaFoldDB" id="A0A4E0RAU5"/>